<reference evidence="2" key="1">
    <citation type="journal article" date="2024" name="Proc. Natl. Acad. Sci. U.S.A.">
        <title>Extraordinary preservation of gene collinearity over three hundred million years revealed in homosporous lycophytes.</title>
        <authorList>
            <person name="Li C."/>
            <person name="Wickell D."/>
            <person name="Kuo L.Y."/>
            <person name="Chen X."/>
            <person name="Nie B."/>
            <person name="Liao X."/>
            <person name="Peng D."/>
            <person name="Ji J."/>
            <person name="Jenkins J."/>
            <person name="Williams M."/>
            <person name="Shu S."/>
            <person name="Plott C."/>
            <person name="Barry K."/>
            <person name="Rajasekar S."/>
            <person name="Grimwood J."/>
            <person name="Han X."/>
            <person name="Sun S."/>
            <person name="Hou Z."/>
            <person name="He W."/>
            <person name="Dai G."/>
            <person name="Sun C."/>
            <person name="Schmutz J."/>
            <person name="Leebens-Mack J.H."/>
            <person name="Li F.W."/>
            <person name="Wang L."/>
        </authorList>
    </citation>
    <scope>NUCLEOTIDE SEQUENCE [LARGE SCALE GENOMIC DNA]</scope>
    <source>
        <strain evidence="2">cv. PW_Plant_1</strain>
    </source>
</reference>
<keyword evidence="2" id="KW-1185">Reference proteome</keyword>
<name>A0ACC2EIE7_DIPCM</name>
<dbReference type="EMBL" id="CM055093">
    <property type="protein sequence ID" value="KAJ7566384.1"/>
    <property type="molecule type" value="Genomic_DNA"/>
</dbReference>
<comment type="caution">
    <text evidence="1">The sequence shown here is derived from an EMBL/GenBank/DDBJ whole genome shotgun (WGS) entry which is preliminary data.</text>
</comment>
<sequence>MDENVAGGSIRHRVCARIGLLGNPSDAYFGRTLALSISNFWASVALKPSSIIVFEPHPYHDLCSFTSLEQMVVRVQAEGYYGGVRLLMAACKTFYAYCSSHGIQLHDKNFTLSYDTNIPRQAGLSGSSAIVCATINCLLEYYGVNDHVKMEDRPRIVLSAEEALGITAGLQDRVAQVYGGLVYMDFEKDHMQRTGNGIYTPLDPSLLPPLYIIYAENPSDSGKVHSTVRRRWLEGDQFIHSRMCEVADLAVKGRAALSEHDYDILAKLMNMNFDLRRQIFGDDALGETNIKMVETARSVGAACKFTGSGGAAVAFCPDGAAQVKQLMEACEKAGFKVELAVVAPPIVKSLQTNSCP</sequence>
<organism evidence="1 2">
    <name type="scientific">Diphasiastrum complanatum</name>
    <name type="common">Issler's clubmoss</name>
    <name type="synonym">Lycopodium complanatum</name>
    <dbReference type="NCBI Taxonomy" id="34168"/>
    <lineage>
        <taxon>Eukaryota</taxon>
        <taxon>Viridiplantae</taxon>
        <taxon>Streptophyta</taxon>
        <taxon>Embryophyta</taxon>
        <taxon>Tracheophyta</taxon>
        <taxon>Lycopodiopsida</taxon>
        <taxon>Lycopodiales</taxon>
        <taxon>Lycopodiaceae</taxon>
        <taxon>Lycopodioideae</taxon>
        <taxon>Diphasiastrum</taxon>
    </lineage>
</organism>
<protein>
    <submittedName>
        <fullName evidence="1">Uncharacterized protein</fullName>
    </submittedName>
</protein>
<proteinExistence type="predicted"/>
<dbReference type="Proteomes" id="UP001162992">
    <property type="component" value="Chromosome 2"/>
</dbReference>
<evidence type="ECO:0000313" key="2">
    <source>
        <dbReference type="Proteomes" id="UP001162992"/>
    </source>
</evidence>
<evidence type="ECO:0000313" key="1">
    <source>
        <dbReference type="EMBL" id="KAJ7566384.1"/>
    </source>
</evidence>
<gene>
    <name evidence="1" type="ORF">O6H91_02G100200</name>
</gene>
<accession>A0ACC2EIE7</accession>